<gene>
    <name evidence="2" type="ORF">DO021_17745</name>
    <name evidence="1" type="ORF">EYB58_22820</name>
</gene>
<dbReference type="OrthoDB" id="69313at2"/>
<evidence type="ECO:0000313" key="4">
    <source>
        <dbReference type="Proteomes" id="UP000293902"/>
    </source>
</evidence>
<dbReference type="Gene3D" id="3.40.50.300">
    <property type="entry name" value="P-loop containing nucleotide triphosphate hydrolases"/>
    <property type="match status" value="1"/>
</dbReference>
<name>A0A328F916_9BACT</name>
<dbReference type="Proteomes" id="UP000293902">
    <property type="component" value="Plasmid unnamed1"/>
</dbReference>
<reference evidence="2 3" key="1">
    <citation type="submission" date="2018-06" db="EMBL/GenBank/DDBJ databases">
        <title>Complete Genome Sequence of Desulfobacter hydrogenophilus (DSM3380).</title>
        <authorList>
            <person name="Marietou A."/>
            <person name="Schreiber L."/>
            <person name="Marshall I."/>
            <person name="Jorgensen B."/>
        </authorList>
    </citation>
    <scope>NUCLEOTIDE SEQUENCE [LARGE SCALE GENOMIC DNA]</scope>
    <source>
        <strain evidence="2 3">DSM 3380</strain>
    </source>
</reference>
<keyword evidence="1" id="KW-0614">Plasmid</keyword>
<dbReference type="SUPFAM" id="SSF52540">
    <property type="entry name" value="P-loop containing nucleoside triphosphate hydrolases"/>
    <property type="match status" value="1"/>
</dbReference>
<evidence type="ECO:0000313" key="3">
    <source>
        <dbReference type="Proteomes" id="UP000248798"/>
    </source>
</evidence>
<dbReference type="EMBL" id="QLNI01000040">
    <property type="protein sequence ID" value="RAM00716.1"/>
    <property type="molecule type" value="Genomic_DNA"/>
</dbReference>
<geneLocation type="plasmid" evidence="1 4">
    <name>unnamed1</name>
</geneLocation>
<dbReference type="Proteomes" id="UP000248798">
    <property type="component" value="Unassembled WGS sequence"/>
</dbReference>
<dbReference type="InterPro" id="IPR027417">
    <property type="entry name" value="P-loop_NTPase"/>
</dbReference>
<protein>
    <submittedName>
        <fullName evidence="2">Conjugal transfer protein TraL</fullName>
    </submittedName>
</protein>
<organism evidence="2 3">
    <name type="scientific">Desulfobacter hydrogenophilus</name>
    <dbReference type="NCBI Taxonomy" id="2291"/>
    <lineage>
        <taxon>Bacteria</taxon>
        <taxon>Pseudomonadati</taxon>
        <taxon>Thermodesulfobacteriota</taxon>
        <taxon>Desulfobacteria</taxon>
        <taxon>Desulfobacterales</taxon>
        <taxon>Desulfobacteraceae</taxon>
        <taxon>Desulfobacter</taxon>
    </lineage>
</organism>
<evidence type="ECO:0000313" key="2">
    <source>
        <dbReference type="EMBL" id="RAM00716.1"/>
    </source>
</evidence>
<sequence length="249" mass="27442">MAVVNFVLQGKGGIGKSLASSLLSQYLLDRRQLVACFDTDPVNTTFAAYDELQATIVEIMDGDVINSRLFDTLIEKLIELPDNAYAVIDSGASTFFPLAAYLAENDIAQFFSDTGHKLVLHTLIAGGQAETDTIQGLNSLLNAFPGTPITIWVNPFFGQILEFSDTHELAKKNEKNGGVIIFLPSYKKETFGHDIETILKSRLTFDQAINSEQINIMAKQRLKIVCKDIWSLFDEAGLINEIQNTGTDS</sequence>
<dbReference type="EMBL" id="CP036314">
    <property type="protein sequence ID" value="QBH15709.1"/>
    <property type="molecule type" value="Genomic_DNA"/>
</dbReference>
<evidence type="ECO:0000313" key="1">
    <source>
        <dbReference type="EMBL" id="QBH15709.1"/>
    </source>
</evidence>
<proteinExistence type="predicted"/>
<keyword evidence="4" id="KW-1185">Reference proteome</keyword>
<reference evidence="1 4" key="2">
    <citation type="submission" date="2019-02" db="EMBL/GenBank/DDBJ databases">
        <title>Complete genome sequence of Desulfobacter hydrogenophilus AcRS1.</title>
        <authorList>
            <person name="Marietou A."/>
            <person name="Lund M.B."/>
            <person name="Marshall I.P.G."/>
            <person name="Schreiber L."/>
            <person name="Jorgensen B."/>
        </authorList>
    </citation>
    <scope>NUCLEOTIDE SEQUENCE [LARGE SCALE GENOMIC DNA]</scope>
    <source>
        <strain evidence="1 4">AcRS1</strain>
        <plasmid evidence="1 4">unnamed1</plasmid>
    </source>
</reference>
<dbReference type="RefSeq" id="WP_111959138.1">
    <property type="nucleotide sequence ID" value="NZ_CP036314.1"/>
</dbReference>
<accession>A0A328F916</accession>
<dbReference type="AlphaFoldDB" id="A0A328F916"/>